<dbReference type="Pfam" id="PF09640">
    <property type="entry name" value="DUF2027"/>
    <property type="match status" value="1"/>
</dbReference>
<proteinExistence type="predicted"/>
<dbReference type="STRING" id="742726.HMPREF9448_00805"/>
<dbReference type="AlphaFoldDB" id="K0XC68"/>
<dbReference type="Gene3D" id="3.30.1370.110">
    <property type="match status" value="1"/>
</dbReference>
<keyword evidence="3" id="KW-1185">Reference proteome</keyword>
<sequence>MVKVGDRVRYLNAVGGGVVVRIAKDIAYVDEDGFETPVLARECVVVEPAEPVKKAASVPASKVVTVPSVEKAYAPEEDDEDLFAVEERPEGEKLNIALAYIPDESKHLNTTRFSCYLVNDSNYYLYFSYLSRDDEGWRTRYAGMVEPNIQVMLEEFGQEDVNSLERICIQYIAFKKDKHFSLKSPVAVEYRLDTTKFYKLHTFRESLYFDEPSWTLDIVKNDMPVRPVVFDASDLERAMKMKKSTDMPLRKPVVKHAEKTVIVEVDLHASALLDTTAGLTSSEILDYQLGKVRETLDQYRHAKGRKIVFIHGKGEGVLRNALLKEIRDKYKNCSCQDASFREYGFGATMVTVH</sequence>
<dbReference type="PATRIC" id="fig|742726.3.peg.863"/>
<dbReference type="RefSeq" id="WP_008861299.1">
    <property type="nucleotide sequence ID" value="NZ_CAXSYG010000004.1"/>
</dbReference>
<dbReference type="InterPro" id="IPR036063">
    <property type="entry name" value="Smr_dom_sf"/>
</dbReference>
<gene>
    <name evidence="2" type="ORF">HMPREF9448_00805</name>
</gene>
<dbReference type="PROSITE" id="PS50828">
    <property type="entry name" value="SMR"/>
    <property type="match status" value="1"/>
</dbReference>
<dbReference type="Proteomes" id="UP000006044">
    <property type="component" value="Unassembled WGS sequence"/>
</dbReference>
<dbReference type="Gene3D" id="2.60.40.1600">
    <property type="entry name" value="Smr-associated-like"/>
    <property type="match status" value="1"/>
</dbReference>
<dbReference type="InterPro" id="IPR002625">
    <property type="entry name" value="Smr_dom"/>
</dbReference>
<dbReference type="EMBL" id="ADLE01000006">
    <property type="protein sequence ID" value="EJZ65424.1"/>
    <property type="molecule type" value="Genomic_DNA"/>
</dbReference>
<dbReference type="GeneID" id="77848120"/>
<dbReference type="HOGENOM" id="CLU_049728_0_0_10"/>
<accession>K0XC68</accession>
<dbReference type="Pfam" id="PF01713">
    <property type="entry name" value="Smr"/>
    <property type="match status" value="1"/>
</dbReference>
<name>K0XC68_9BACT</name>
<dbReference type="eggNOG" id="COG1193">
    <property type="taxonomic scope" value="Bacteria"/>
</dbReference>
<protein>
    <recommendedName>
        <fullName evidence="1">Smr domain-containing protein</fullName>
    </recommendedName>
</protein>
<evidence type="ECO:0000259" key="1">
    <source>
        <dbReference type="PROSITE" id="PS50828"/>
    </source>
</evidence>
<dbReference type="SUPFAM" id="SSF158949">
    <property type="entry name" value="Smr-associated domain-like"/>
    <property type="match status" value="1"/>
</dbReference>
<evidence type="ECO:0000313" key="2">
    <source>
        <dbReference type="EMBL" id="EJZ65424.1"/>
    </source>
</evidence>
<comment type="caution">
    <text evidence="2">The sequence shown here is derived from an EMBL/GenBank/DDBJ whole genome shotgun (WGS) entry which is preliminary data.</text>
</comment>
<dbReference type="InterPro" id="IPR018598">
    <property type="entry name" value="DUF2027"/>
</dbReference>
<evidence type="ECO:0000313" key="3">
    <source>
        <dbReference type="Proteomes" id="UP000006044"/>
    </source>
</evidence>
<feature type="domain" description="Smr" evidence="1">
    <location>
        <begin position="292"/>
        <end position="353"/>
    </location>
</feature>
<organism evidence="2 3">
    <name type="scientific">Barnesiella intestinihominis YIT 11860</name>
    <dbReference type="NCBI Taxonomy" id="742726"/>
    <lineage>
        <taxon>Bacteria</taxon>
        <taxon>Pseudomonadati</taxon>
        <taxon>Bacteroidota</taxon>
        <taxon>Bacteroidia</taxon>
        <taxon>Bacteroidales</taxon>
        <taxon>Barnesiellaceae</taxon>
        <taxon>Barnesiella</taxon>
    </lineage>
</organism>
<dbReference type="InterPro" id="IPR036781">
    <property type="entry name" value="Smr_assoc-like_sf"/>
</dbReference>
<reference evidence="2 3" key="1">
    <citation type="submission" date="2012-08" db="EMBL/GenBank/DDBJ databases">
        <title>The Genome Sequence of Barnesiella intestinihominis YIT 11860.</title>
        <authorList>
            <consortium name="The Broad Institute Genome Sequencing Platform"/>
            <person name="Earl A."/>
            <person name="Ward D."/>
            <person name="Feldgarden M."/>
            <person name="Gevers D."/>
            <person name="Morotomi M."/>
            <person name="Walker B."/>
            <person name="Young S.K."/>
            <person name="Zeng Q."/>
            <person name="Gargeya S."/>
            <person name="Fitzgerald M."/>
            <person name="Haas B."/>
            <person name="Abouelleil A."/>
            <person name="Alvarado L."/>
            <person name="Arachchi H.M."/>
            <person name="Berlin A.M."/>
            <person name="Chapman S.B."/>
            <person name="Goldberg J."/>
            <person name="Griggs A."/>
            <person name="Gujja S."/>
            <person name="Hansen M."/>
            <person name="Howarth C."/>
            <person name="Imamovic A."/>
            <person name="Larimer J."/>
            <person name="McCowen C."/>
            <person name="Montmayeur A."/>
            <person name="Murphy C."/>
            <person name="Neiman D."/>
            <person name="Pearson M."/>
            <person name="Priest M."/>
            <person name="Roberts A."/>
            <person name="Saif S."/>
            <person name="Shea T."/>
            <person name="Sisk P."/>
            <person name="Sykes S."/>
            <person name="Wortman J."/>
            <person name="Nusbaum C."/>
            <person name="Birren B."/>
        </authorList>
    </citation>
    <scope>NUCLEOTIDE SEQUENCE [LARGE SCALE GENOMIC DNA]</scope>
    <source>
        <strain evidence="2 3">YIT 11860</strain>
    </source>
</reference>